<feature type="compositionally biased region" description="Polar residues" evidence="8">
    <location>
        <begin position="943"/>
        <end position="955"/>
    </location>
</feature>
<dbReference type="InterPro" id="IPR003891">
    <property type="entry name" value="Initiation_fac_eIF4g_MI"/>
</dbReference>
<evidence type="ECO:0000256" key="7">
    <source>
        <dbReference type="SAM" id="Coils"/>
    </source>
</evidence>
<keyword evidence="2" id="KW-0396">Initiation factor</keyword>
<evidence type="ECO:0000256" key="3">
    <source>
        <dbReference type="ARBA" id="ARBA00022553"/>
    </source>
</evidence>
<evidence type="ECO:0000256" key="6">
    <source>
        <dbReference type="ARBA" id="ARBA00022917"/>
    </source>
</evidence>
<dbReference type="CDD" id="cd11559">
    <property type="entry name" value="W2_eIF4G1_like"/>
    <property type="match status" value="1"/>
</dbReference>
<dbReference type="GO" id="GO:0006417">
    <property type="term" value="P:regulation of translation"/>
    <property type="evidence" value="ECO:0007669"/>
    <property type="project" value="UniProtKB-KW"/>
</dbReference>
<feature type="domain" description="W2" evidence="10">
    <location>
        <begin position="1305"/>
        <end position="1474"/>
    </location>
</feature>
<evidence type="ECO:0000256" key="1">
    <source>
        <dbReference type="ARBA" id="ARBA00005775"/>
    </source>
</evidence>
<evidence type="ECO:0000259" key="10">
    <source>
        <dbReference type="PROSITE" id="PS51363"/>
    </source>
</evidence>
<dbReference type="GeneTree" id="ENSGT00940000156454"/>
<dbReference type="SUPFAM" id="SSF48371">
    <property type="entry name" value="ARM repeat"/>
    <property type="match status" value="3"/>
</dbReference>
<name>A0A669B175_ORENI</name>
<evidence type="ECO:0000313" key="12">
    <source>
        <dbReference type="Ensembl" id="ENSONIP00000029441.1"/>
    </source>
</evidence>
<dbReference type="InterPro" id="IPR016024">
    <property type="entry name" value="ARM-type_fold"/>
</dbReference>
<dbReference type="PANTHER" id="PTHR23253:SF23">
    <property type="entry name" value="EUKARYOTIC TRANSLATION INITIATION FACTOR 4 GAMMA 3"/>
    <property type="match status" value="1"/>
</dbReference>
<dbReference type="Pfam" id="PF02854">
    <property type="entry name" value="MIF4G"/>
    <property type="match status" value="1"/>
</dbReference>
<dbReference type="PROSITE" id="PS51366">
    <property type="entry name" value="MI"/>
    <property type="match status" value="1"/>
</dbReference>
<feature type="region of interest" description="Disordered" evidence="8">
    <location>
        <begin position="358"/>
        <end position="399"/>
    </location>
</feature>
<dbReference type="InterPro" id="IPR003307">
    <property type="entry name" value="W2_domain"/>
</dbReference>
<organism evidence="12 13">
    <name type="scientific">Oreochromis niloticus</name>
    <name type="common">Nile tilapia</name>
    <name type="synonym">Tilapia nilotica</name>
    <dbReference type="NCBI Taxonomy" id="8128"/>
    <lineage>
        <taxon>Eukaryota</taxon>
        <taxon>Metazoa</taxon>
        <taxon>Chordata</taxon>
        <taxon>Craniata</taxon>
        <taxon>Vertebrata</taxon>
        <taxon>Euteleostomi</taxon>
        <taxon>Actinopterygii</taxon>
        <taxon>Neopterygii</taxon>
        <taxon>Teleostei</taxon>
        <taxon>Neoteleostei</taxon>
        <taxon>Acanthomorphata</taxon>
        <taxon>Ovalentaria</taxon>
        <taxon>Cichlomorphae</taxon>
        <taxon>Cichliformes</taxon>
        <taxon>Cichlidae</taxon>
        <taxon>African cichlids</taxon>
        <taxon>Pseudocrenilabrinae</taxon>
        <taxon>Oreochromini</taxon>
        <taxon>Oreochromis</taxon>
    </lineage>
</organism>
<evidence type="ECO:0000256" key="2">
    <source>
        <dbReference type="ARBA" id="ARBA00022540"/>
    </source>
</evidence>
<keyword evidence="13" id="KW-1185">Reference proteome</keyword>
<dbReference type="FunFam" id="1.25.40.180:FF:000003">
    <property type="entry name" value="Putative eukaryotic translation initiation factor 4 gamma 1"/>
    <property type="match status" value="1"/>
</dbReference>
<evidence type="ECO:0000259" key="11">
    <source>
        <dbReference type="PROSITE" id="PS51366"/>
    </source>
</evidence>
<keyword evidence="9" id="KW-1133">Transmembrane helix</keyword>
<sequence>NTILNDPPPQSLCLWGSIQCLLLFLSLFFLPCYLQFFQRTQMQPARPTIPTNTPSIRPGSQAPTAAVYPTNQPIMMTMAPMPFHSPQAAQYYIPQYRPSTPYVGPPQQYSVQPPGSGTFYPGPGPGEYPAPYPGPPYYPGQSVYPPSPPIIVPTPQQPPPTKREKKTIRIRDPNQGGKDITEEIMAGGSGSRNSTPPVGPPLLYTNPTTGMAYSGISSLTSHLCADRILKPFFFLLLDDLPKLEPVAQKSSSPGLVQPDAPLERLEANTPASEPSPAPEPELPFPASLARPVTLPVAVANTSERPSARESTTSASSHSASSSAGESKPSLAPPQMPNTDKPLLDAPRTLAASPSLAPKALNGLADSGTELDTQAHEPSLQPQASAPAYRELSSSETLPSDVRPEVPIAATLSPMAPVAVVPVTLTSSPVPTLPVMLPPGLPPLVQATAEADELSKSLDTKDLISRGGAEAHAGVTDSKTESQQQALTRKSPITGTVFLYMKSSALLFLISVYPFFSPLLSSSILLGCPDLTEPSGKRQYNREFLLGFQFMPACIQKPEGLPPISDVVLDKMNQNKLPSRAVDSRVISRGPDFTPAFADFGRQMSGGRSSIMSIGQRRPPPRKIIMNVVVNDDVQLKKAENAWKPGMKRESLAEDPEIQKTQELFRKVRSILNKLTPQKFNQLMKQVTDLTIDTEERLKGVIDLVFEKAIDEPSFSVAYGNMCRCLATLRVQMTDKPNTTVNFRKLLLNRCQKEFEKDKVDDVVFERKQKELDSAASVTERERLQEELEEAKDKARRRSIGNIKFIGELFKLKMLTEAIMHDCVVKLLKNHDEESLECLCRLLTTIGKDLDFEKAKPRMDQYFNQMEKIVKERKTSSRIRFMLQDVIDLRLHNWVSRRADQGPKTIEQIHKEAKIEEQEEQRKVHQQLLSKDSKRRPGQREETWNTVPMTKNSRTIDPNKIPKISKPQMDEKIQLGPRAQVTWVKGSSGGAKASDSGKMPQQAITSLAKLGKTELSTLRASTGRERSDKPLISAAPSARPGPFVRGGSSKELLESQSPEEPRRDREREGAEPRRPSVTEDKTEMERSRVREPVKPEPVVQTPDRPALSEEEIERKSKSIIDEFLHINDYKEAIQCVDELDLGSQLHIFVRVGVESTLERSQITRDHMGQLFFQLVQQEIVPKAQFYKGFADTLEQADDMAIDIPHIWLYLAELLSPVLKEGGFSMKELFSELSKPLLPVGRAGILISEILHLLCKHMSHRTVGSLWRESGLNWTDILPEGEDVQAFILQQKLQFLQSDSSNPEAALPERILSPEEMSRHLERLLLEDMASDEQIFDWVEANLDETQMSSSPFLRALMTAVCKAAVKDDNTNCRVDTAMIQRRLPVLLKYLNSDTERQLQALYALQALIVALDQPPNLLRMFFDCLYDEDVISEDAFYKWESSKDPAEEQGKGVALKSVTAFFTWLREAEEESEDN</sequence>
<feature type="region of interest" description="Disordered" evidence="8">
    <location>
        <begin position="1017"/>
        <end position="1109"/>
    </location>
</feature>
<protein>
    <submittedName>
        <fullName evidence="12">Eukaryotic translation initiation factor 4 gamma 3</fullName>
    </submittedName>
</protein>
<dbReference type="FunFam" id="1.25.40.180:FF:000001">
    <property type="entry name" value="Eukaryotic translation initiation factor 4 gamma, 3, putative"/>
    <property type="match status" value="1"/>
</dbReference>
<evidence type="ECO:0000256" key="8">
    <source>
        <dbReference type="SAM" id="MobiDB-lite"/>
    </source>
</evidence>
<comment type="similarity">
    <text evidence="1">Belongs to the eukaryotic initiation factor 4G family.</text>
</comment>
<dbReference type="Pfam" id="PF02020">
    <property type="entry name" value="W2"/>
    <property type="match status" value="1"/>
</dbReference>
<feature type="compositionally biased region" description="Low complexity" evidence="8">
    <location>
        <begin position="308"/>
        <end position="329"/>
    </location>
</feature>
<dbReference type="GO" id="GO:0003743">
    <property type="term" value="F:translation initiation factor activity"/>
    <property type="evidence" value="ECO:0007669"/>
    <property type="project" value="UniProtKB-KW"/>
</dbReference>
<reference evidence="13" key="1">
    <citation type="submission" date="2012-01" db="EMBL/GenBank/DDBJ databases">
        <title>The Genome Sequence of Oreochromis niloticus (Nile Tilapia).</title>
        <authorList>
            <consortium name="Broad Institute Genome Assembly Team"/>
            <consortium name="Broad Institute Sequencing Platform"/>
            <person name="Di Palma F."/>
            <person name="Johnson J."/>
            <person name="Lander E.S."/>
            <person name="Lindblad-Toh K."/>
        </authorList>
    </citation>
    <scope>NUCLEOTIDE SEQUENCE [LARGE SCALE GENOMIC DNA]</scope>
</reference>
<dbReference type="Ensembl" id="ENSONIT00000049903.1">
    <property type="protein sequence ID" value="ENSONIP00000029441.1"/>
    <property type="gene ID" value="ENSONIG00000000697.2"/>
</dbReference>
<keyword evidence="3" id="KW-0597">Phosphoprotein</keyword>
<dbReference type="Gene3D" id="1.25.40.180">
    <property type="match status" value="3"/>
</dbReference>
<keyword evidence="9" id="KW-0812">Transmembrane</keyword>
<evidence type="ECO:0000256" key="4">
    <source>
        <dbReference type="ARBA" id="ARBA00022845"/>
    </source>
</evidence>
<dbReference type="InterPro" id="IPR003890">
    <property type="entry name" value="MIF4G-like_typ-3"/>
</dbReference>
<keyword evidence="6" id="KW-0648">Protein biosynthesis</keyword>
<dbReference type="SMART" id="SM00544">
    <property type="entry name" value="MA3"/>
    <property type="match status" value="1"/>
</dbReference>
<reference evidence="12" key="3">
    <citation type="submission" date="2025-09" db="UniProtKB">
        <authorList>
            <consortium name="Ensembl"/>
        </authorList>
    </citation>
    <scope>IDENTIFICATION</scope>
</reference>
<dbReference type="Proteomes" id="UP000005207">
    <property type="component" value="Linkage group LG5"/>
</dbReference>
<feature type="compositionally biased region" description="Pro residues" evidence="8">
    <location>
        <begin position="273"/>
        <end position="283"/>
    </location>
</feature>
<reference evidence="12" key="2">
    <citation type="submission" date="2025-08" db="UniProtKB">
        <authorList>
            <consortium name="Ensembl"/>
        </authorList>
    </citation>
    <scope>IDENTIFICATION</scope>
</reference>
<evidence type="ECO:0000313" key="13">
    <source>
        <dbReference type="Proteomes" id="UP000005207"/>
    </source>
</evidence>
<keyword evidence="9" id="KW-0472">Membrane</keyword>
<accession>A0A669B175</accession>
<dbReference type="GO" id="GO:0003729">
    <property type="term" value="F:mRNA binding"/>
    <property type="evidence" value="ECO:0007669"/>
    <property type="project" value="TreeGrafter"/>
</dbReference>
<dbReference type="GO" id="GO:0016281">
    <property type="term" value="C:eukaryotic translation initiation factor 4F complex"/>
    <property type="evidence" value="ECO:0007669"/>
    <property type="project" value="TreeGrafter"/>
</dbReference>
<dbReference type="SMART" id="SM00543">
    <property type="entry name" value="MIF4G"/>
    <property type="match status" value="1"/>
</dbReference>
<keyword evidence="5" id="KW-0694">RNA-binding</keyword>
<dbReference type="PROSITE" id="PS51363">
    <property type="entry name" value="W2"/>
    <property type="match status" value="1"/>
</dbReference>
<feature type="coiled-coil region" evidence="7">
    <location>
        <begin position="773"/>
        <end position="800"/>
    </location>
</feature>
<feature type="region of interest" description="Disordered" evidence="8">
    <location>
        <begin position="916"/>
        <end position="1000"/>
    </location>
</feature>
<dbReference type="SMART" id="SM00515">
    <property type="entry name" value="eIF5C"/>
    <property type="match status" value="1"/>
</dbReference>
<dbReference type="PANTHER" id="PTHR23253">
    <property type="entry name" value="EUKARYOTIC TRANSLATION INITIATION FACTOR 4 GAMMA"/>
    <property type="match status" value="1"/>
</dbReference>
<keyword evidence="7" id="KW-0175">Coiled coil</keyword>
<dbReference type="Pfam" id="PF02847">
    <property type="entry name" value="MA3"/>
    <property type="match status" value="1"/>
</dbReference>
<feature type="region of interest" description="Disordered" evidence="8">
    <location>
        <begin position="267"/>
        <end position="286"/>
    </location>
</feature>
<feature type="transmembrane region" description="Helical" evidence="9">
    <location>
        <begin position="496"/>
        <end position="515"/>
    </location>
</feature>
<dbReference type="FunFam" id="1.25.40.180:FF:000002">
    <property type="entry name" value="Eukaryotic translation initiation factor 4 gamma, 3, putative"/>
    <property type="match status" value="1"/>
</dbReference>
<evidence type="ECO:0000256" key="5">
    <source>
        <dbReference type="ARBA" id="ARBA00022884"/>
    </source>
</evidence>
<feature type="region of interest" description="Disordered" evidence="8">
    <location>
        <begin position="300"/>
        <end position="345"/>
    </location>
</feature>
<gene>
    <name evidence="12" type="primary">EIF4G3</name>
    <name evidence="12" type="synonym">eif4g3a</name>
</gene>
<feature type="compositionally biased region" description="Basic and acidic residues" evidence="8">
    <location>
        <begin position="1058"/>
        <end position="1093"/>
    </location>
</feature>
<keyword evidence="4" id="KW-0810">Translation regulation</keyword>
<feature type="transmembrane region" description="Helical" evidence="9">
    <location>
        <begin position="14"/>
        <end position="36"/>
    </location>
</feature>
<feature type="domain" description="MI" evidence="11">
    <location>
        <begin position="1110"/>
        <end position="1232"/>
    </location>
</feature>
<evidence type="ECO:0000256" key="9">
    <source>
        <dbReference type="SAM" id="Phobius"/>
    </source>
</evidence>
<proteinExistence type="inferred from homology"/>